<dbReference type="PANTHER" id="PTHR46791:SF11">
    <property type="entry name" value="INTEGRASE CATALYTIC DOMAIN-CONTAINING PROTEIN"/>
    <property type="match status" value="1"/>
</dbReference>
<reference evidence="3" key="1">
    <citation type="journal article" name="BMC Genomics">
        <title>Long-read sequencing and de novo genome assembly of marine medaka (Oryzias melastigma).</title>
        <authorList>
            <person name="Liang P."/>
            <person name="Saqib H.S.A."/>
            <person name="Ni X."/>
            <person name="Shen Y."/>
        </authorList>
    </citation>
    <scope>NUCLEOTIDE SEQUENCE</scope>
    <source>
        <strain evidence="3">Bigg-433</strain>
    </source>
</reference>
<dbReference type="AlphaFoldDB" id="A0A834C0I5"/>
<organism evidence="3 4">
    <name type="scientific">Oryzias melastigma</name>
    <name type="common">Marine medaka</name>
    <dbReference type="NCBI Taxonomy" id="30732"/>
    <lineage>
        <taxon>Eukaryota</taxon>
        <taxon>Metazoa</taxon>
        <taxon>Chordata</taxon>
        <taxon>Craniata</taxon>
        <taxon>Vertebrata</taxon>
        <taxon>Euteleostomi</taxon>
        <taxon>Actinopterygii</taxon>
        <taxon>Neopterygii</taxon>
        <taxon>Teleostei</taxon>
        <taxon>Neoteleostei</taxon>
        <taxon>Acanthomorphata</taxon>
        <taxon>Ovalentaria</taxon>
        <taxon>Atherinomorphae</taxon>
        <taxon>Beloniformes</taxon>
        <taxon>Adrianichthyidae</taxon>
        <taxon>Oryziinae</taxon>
        <taxon>Oryzias</taxon>
    </lineage>
</organism>
<evidence type="ECO:0000256" key="1">
    <source>
        <dbReference type="SAM" id="MobiDB-lite"/>
    </source>
</evidence>
<accession>A0A834C0I5</accession>
<sequence>MGRPRYNIEEERLKELLFLNLSVDCISKLLGVSTRTIQRRMADFGLSVRQRYSQISDEQLDQAILQIKTEMPTAGYRMVKGRLLSMGINTQWQRLTASMHRVDGLGILSRLTGLGCIVRRTYSVRGPLSLWHVDTNHKLIRFNIVIFGAVDGFSRKVCRNTQPKLYICLMYRVRGDQGVENVGIARFMFTVRGTDRGSFITGKSVHNQRIERLWRDIRMCVTSSYYDTLHNLEADNLLDASSQDIFCVHQTFLPRLNMDLQAFVEGWNNHPLSTEMNRTPEQMWCLGMMSDPVEQPESLQNFGVSVFSNCCGTDETTSTPGTSRESQPESRQPVLNETPFSNSDPHISLDKGHRSYSNHPPCRVSRVIPSPLTF</sequence>
<comment type="caution">
    <text evidence="3">The sequence shown here is derived from an EMBL/GenBank/DDBJ whole genome shotgun (WGS) entry which is preliminary data.</text>
</comment>
<name>A0A834C0I5_ORYME</name>
<feature type="domain" description="Integrase core" evidence="2">
    <location>
        <begin position="122"/>
        <end position="291"/>
    </location>
</feature>
<evidence type="ECO:0000313" key="4">
    <source>
        <dbReference type="Proteomes" id="UP000646548"/>
    </source>
</evidence>
<feature type="region of interest" description="Disordered" evidence="1">
    <location>
        <begin position="313"/>
        <end position="362"/>
    </location>
</feature>
<dbReference type="InterPro" id="IPR058913">
    <property type="entry name" value="Integrase_dom_put"/>
</dbReference>
<dbReference type="Proteomes" id="UP000646548">
    <property type="component" value="Unassembled WGS sequence"/>
</dbReference>
<dbReference type="EMBL" id="WKFB01000428">
    <property type="protein sequence ID" value="KAF6723412.1"/>
    <property type="molecule type" value="Genomic_DNA"/>
</dbReference>
<dbReference type="PANTHER" id="PTHR46791">
    <property type="entry name" value="EXPRESSED PROTEIN"/>
    <property type="match status" value="1"/>
</dbReference>
<protein>
    <recommendedName>
        <fullName evidence="2">Integrase core domain-containing protein</fullName>
    </recommendedName>
</protein>
<feature type="compositionally biased region" description="Polar residues" evidence="1">
    <location>
        <begin position="313"/>
        <end position="345"/>
    </location>
</feature>
<evidence type="ECO:0000313" key="3">
    <source>
        <dbReference type="EMBL" id="KAF6723412.1"/>
    </source>
</evidence>
<gene>
    <name evidence="3" type="ORF">FQA47_022447</name>
</gene>
<dbReference type="Pfam" id="PF24764">
    <property type="entry name" value="rva_4"/>
    <property type="match status" value="1"/>
</dbReference>
<proteinExistence type="predicted"/>
<evidence type="ECO:0000259" key="2">
    <source>
        <dbReference type="Pfam" id="PF24764"/>
    </source>
</evidence>